<organism evidence="1 2">
    <name type="scientific">Streptomyces cellulosae</name>
    <dbReference type="NCBI Taxonomy" id="1968"/>
    <lineage>
        <taxon>Bacteria</taxon>
        <taxon>Bacillati</taxon>
        <taxon>Actinomycetota</taxon>
        <taxon>Actinomycetes</taxon>
        <taxon>Kitasatosporales</taxon>
        <taxon>Streptomycetaceae</taxon>
        <taxon>Streptomyces</taxon>
    </lineage>
</organism>
<dbReference type="InterPro" id="IPR046200">
    <property type="entry name" value="DUF6233"/>
</dbReference>
<evidence type="ECO:0000313" key="2">
    <source>
        <dbReference type="Proteomes" id="UP001600650"/>
    </source>
</evidence>
<gene>
    <name evidence="1" type="ORF">ACFU0X_20485</name>
</gene>
<dbReference type="Proteomes" id="UP001600650">
    <property type="component" value="Unassembled WGS sequence"/>
</dbReference>
<protein>
    <submittedName>
        <fullName evidence="1">DUF6233 domain-containing protein</fullName>
    </submittedName>
</protein>
<proteinExistence type="predicted"/>
<dbReference type="EMBL" id="JBHVBU010000058">
    <property type="protein sequence ID" value="MFE7965379.1"/>
    <property type="molecule type" value="Genomic_DNA"/>
</dbReference>
<keyword evidence="2" id="KW-1185">Reference proteome</keyword>
<dbReference type="RefSeq" id="WP_381727240.1">
    <property type="nucleotide sequence ID" value="NZ_JBHVBU010000058.1"/>
</dbReference>
<comment type="caution">
    <text evidence="1">The sequence shown here is derived from an EMBL/GenBank/DDBJ whole genome shotgun (WGS) entry which is preliminary data.</text>
</comment>
<name>A0ABW6JJ31_STRCE</name>
<accession>A0ABW6JJ31</accession>
<dbReference type="Pfam" id="PF19746">
    <property type="entry name" value="DUF6233"/>
    <property type="match status" value="1"/>
</dbReference>
<reference evidence="1 2" key="1">
    <citation type="submission" date="2024-09" db="EMBL/GenBank/DDBJ databases">
        <title>The Natural Products Discovery Center: Release of the First 8490 Sequenced Strains for Exploring Actinobacteria Biosynthetic Diversity.</title>
        <authorList>
            <person name="Kalkreuter E."/>
            <person name="Kautsar S.A."/>
            <person name="Yang D."/>
            <person name="Bader C.D."/>
            <person name="Teijaro C.N."/>
            <person name="Fluegel L."/>
            <person name="Davis C.M."/>
            <person name="Simpson J.R."/>
            <person name="Lauterbach L."/>
            <person name="Steele A.D."/>
            <person name="Gui C."/>
            <person name="Meng S."/>
            <person name="Li G."/>
            <person name="Viehrig K."/>
            <person name="Ye F."/>
            <person name="Su P."/>
            <person name="Kiefer A.F."/>
            <person name="Nichols A."/>
            <person name="Cepeda A.J."/>
            <person name="Yan W."/>
            <person name="Fan B."/>
            <person name="Jiang Y."/>
            <person name="Adhikari A."/>
            <person name="Zheng C.-J."/>
            <person name="Schuster L."/>
            <person name="Cowan T.M."/>
            <person name="Smanski M.J."/>
            <person name="Chevrette M.G."/>
            <person name="De Carvalho L.P.S."/>
            <person name="Shen B."/>
        </authorList>
    </citation>
    <scope>NUCLEOTIDE SEQUENCE [LARGE SCALE GENOMIC DNA]</scope>
    <source>
        <strain evidence="1 2">NPDC057399</strain>
    </source>
</reference>
<evidence type="ECO:0000313" key="1">
    <source>
        <dbReference type="EMBL" id="MFE7965379.1"/>
    </source>
</evidence>
<sequence>MPSSAGKSGRCRPATRDQAVDALRRGVPACTHCRPDTAVGLLD</sequence>